<dbReference type="EMBL" id="JACEIK010004553">
    <property type="protein sequence ID" value="MCD9645802.1"/>
    <property type="molecule type" value="Genomic_DNA"/>
</dbReference>
<sequence>CMDVLEVSSITSMVIDASIPYTNENGVSLILLIISFFPVLRESYDFNPIDEVVAKDKFCPGPVGRSPTMSIPHYMNGHGSSTKCKVASRSYEFPNKGSVTKVIATISLVKFIHHAFDLTKAK</sequence>
<comment type="caution">
    <text evidence="1">The sequence shown here is derived from an EMBL/GenBank/DDBJ whole genome shotgun (WGS) entry which is preliminary data.</text>
</comment>
<evidence type="ECO:0000313" key="2">
    <source>
        <dbReference type="Proteomes" id="UP000823775"/>
    </source>
</evidence>
<reference evidence="1 2" key="1">
    <citation type="journal article" date="2021" name="BMC Genomics">
        <title>Datura genome reveals duplications of psychoactive alkaloid biosynthetic genes and high mutation rate following tissue culture.</title>
        <authorList>
            <person name="Rajewski A."/>
            <person name="Carter-House D."/>
            <person name="Stajich J."/>
            <person name="Litt A."/>
        </authorList>
    </citation>
    <scope>NUCLEOTIDE SEQUENCE [LARGE SCALE GENOMIC DNA]</scope>
    <source>
        <strain evidence="1">AR-01</strain>
    </source>
</reference>
<accession>A0ABS8VHQ9</accession>
<keyword evidence="2" id="KW-1185">Reference proteome</keyword>
<organism evidence="1 2">
    <name type="scientific">Datura stramonium</name>
    <name type="common">Jimsonweed</name>
    <name type="synonym">Common thornapple</name>
    <dbReference type="NCBI Taxonomy" id="4076"/>
    <lineage>
        <taxon>Eukaryota</taxon>
        <taxon>Viridiplantae</taxon>
        <taxon>Streptophyta</taxon>
        <taxon>Embryophyta</taxon>
        <taxon>Tracheophyta</taxon>
        <taxon>Spermatophyta</taxon>
        <taxon>Magnoliopsida</taxon>
        <taxon>eudicotyledons</taxon>
        <taxon>Gunneridae</taxon>
        <taxon>Pentapetalae</taxon>
        <taxon>asterids</taxon>
        <taxon>lamiids</taxon>
        <taxon>Solanales</taxon>
        <taxon>Solanaceae</taxon>
        <taxon>Solanoideae</taxon>
        <taxon>Datureae</taxon>
        <taxon>Datura</taxon>
    </lineage>
</organism>
<feature type="non-terminal residue" evidence="1">
    <location>
        <position position="122"/>
    </location>
</feature>
<evidence type="ECO:0000313" key="1">
    <source>
        <dbReference type="EMBL" id="MCD9645802.1"/>
    </source>
</evidence>
<name>A0ABS8VHQ9_DATST</name>
<gene>
    <name evidence="1" type="ORF">HAX54_035058</name>
</gene>
<proteinExistence type="predicted"/>
<feature type="non-terminal residue" evidence="1">
    <location>
        <position position="1"/>
    </location>
</feature>
<dbReference type="Proteomes" id="UP000823775">
    <property type="component" value="Unassembled WGS sequence"/>
</dbReference>
<protein>
    <submittedName>
        <fullName evidence="1">Uncharacterized protein</fullName>
    </submittedName>
</protein>